<comment type="catalytic activity">
    <reaction evidence="1">
        <text>S-ubiquitinyl-[E2 ubiquitin-conjugating enzyme]-L-cysteine + [acceptor protein]-L-lysine = [E2 ubiquitin-conjugating enzyme]-L-cysteine + N(6)-ubiquitinyl-[acceptor protein]-L-lysine.</text>
        <dbReference type="EC" id="2.3.2.27"/>
    </reaction>
</comment>
<evidence type="ECO:0000256" key="8">
    <source>
        <dbReference type="ARBA" id="ARBA00022723"/>
    </source>
</evidence>
<dbReference type="GO" id="GO:0061630">
    <property type="term" value="F:ubiquitin protein ligase activity"/>
    <property type="evidence" value="ECO:0007669"/>
    <property type="project" value="UniProtKB-EC"/>
</dbReference>
<dbReference type="PROSITE" id="PS00518">
    <property type="entry name" value="ZF_RING_1"/>
    <property type="match status" value="1"/>
</dbReference>
<feature type="region of interest" description="Disordered" evidence="20">
    <location>
        <begin position="318"/>
        <end position="380"/>
    </location>
</feature>
<feature type="region of interest" description="Disordered" evidence="20">
    <location>
        <begin position="104"/>
        <end position="141"/>
    </location>
</feature>
<accession>A0A060T995</accession>
<evidence type="ECO:0000256" key="7">
    <source>
        <dbReference type="ARBA" id="ARBA00022679"/>
    </source>
</evidence>
<dbReference type="EC" id="2.3.2.27" evidence="5"/>
<dbReference type="InterPro" id="IPR003034">
    <property type="entry name" value="SAP_dom"/>
</dbReference>
<reference evidence="23" key="2">
    <citation type="submission" date="2014-06" db="EMBL/GenBank/DDBJ databases">
        <title>The complete genome of Blastobotrys (Arxula) adeninivorans LS3 - a yeast of biotechnological interest.</title>
        <authorList>
            <person name="Kunze G."/>
            <person name="Gaillardin C."/>
            <person name="Czernicka M."/>
            <person name="Durrens P."/>
            <person name="Martin T."/>
            <person name="Boer E."/>
            <person name="Gabaldon T."/>
            <person name="Cruz J."/>
            <person name="Talla E."/>
            <person name="Marck C."/>
            <person name="Goffeau A."/>
            <person name="Barbe V."/>
            <person name="Baret P."/>
            <person name="Baronian K."/>
            <person name="Beier S."/>
            <person name="Bleykasten C."/>
            <person name="Bode R."/>
            <person name="Casaregola S."/>
            <person name="Despons L."/>
            <person name="Fairhead C."/>
            <person name="Giersberg M."/>
            <person name="Gierski P."/>
            <person name="Hahnel U."/>
            <person name="Hartmann A."/>
            <person name="Jankowska D."/>
            <person name="Jubin C."/>
            <person name="Jung P."/>
            <person name="Lafontaine I."/>
            <person name="Leh-Louis V."/>
            <person name="Lemaire M."/>
            <person name="Marcet-Houben M."/>
            <person name="Mascher M."/>
            <person name="Morel G."/>
            <person name="Richard G.-F."/>
            <person name="Riechen J."/>
            <person name="Sacerdot C."/>
            <person name="Sarkar A."/>
            <person name="Savel G."/>
            <person name="Schacherer J."/>
            <person name="Sherman D."/>
            <person name="Straub M.-L."/>
            <person name="Stein N."/>
            <person name="Thierry A."/>
            <person name="Trautwein-Schult A."/>
            <person name="Westhof E."/>
            <person name="Worch S."/>
            <person name="Dujon B."/>
            <person name="Souciet J.-L."/>
            <person name="Wincker P."/>
            <person name="Scholz U."/>
            <person name="Neuveglise N."/>
        </authorList>
    </citation>
    <scope>NUCLEOTIDE SEQUENCE</scope>
    <source>
        <strain evidence="23">LS3</strain>
    </source>
</reference>
<evidence type="ECO:0000256" key="19">
    <source>
        <dbReference type="PROSITE-ProRule" id="PRU00175"/>
    </source>
</evidence>
<dbReference type="GO" id="GO:0003697">
    <property type="term" value="F:single-stranded DNA binding"/>
    <property type="evidence" value="ECO:0007669"/>
    <property type="project" value="InterPro"/>
</dbReference>
<evidence type="ECO:0000256" key="12">
    <source>
        <dbReference type="ARBA" id="ARBA00022833"/>
    </source>
</evidence>
<keyword evidence="15" id="KW-0539">Nucleus</keyword>
<feature type="domain" description="SAP" evidence="22">
    <location>
        <begin position="218"/>
        <end position="252"/>
    </location>
</feature>
<comment type="subcellular location">
    <subcellularLocation>
        <location evidence="2">Nucleus</location>
    </subcellularLocation>
</comment>
<dbReference type="InterPro" id="IPR001841">
    <property type="entry name" value="Znf_RING"/>
</dbReference>
<sequence>MEELADPSDWGQTHAPYLSQLESTIRCHICKEFMTAPVLTSCGHTFCSLCIRSHLNDDVHCPACRSKTQSNTLRKNTVIEELTTLFRTHRKDLIQSLSSVCQNESHPDGLKYDAGREKQENETIRTERADDSDNNVRRSSRKRNIANYAGLDVDKAEDGQIGECPICGQRMKIAEIETTHIVHCLNGQEKKRQKTSFLGASAAKPKDDTNQRLSIIAYNLYSPSNLQGLMKKLGIPHQGSKQVLQERHKKWVNLWNANLDSENPKPKSELLSALTKWEKSLAQSRQETFDVKKVDRMTYIREHNSEFNDLIAQAKKSRKLAKKDDSKDDRKGDNTDDIKEESVKERESSVGLIDMGKSSLLDGSMGVDDSITNNDTTVGS</sequence>
<evidence type="ECO:0000256" key="1">
    <source>
        <dbReference type="ARBA" id="ARBA00000900"/>
    </source>
</evidence>
<evidence type="ECO:0000256" key="9">
    <source>
        <dbReference type="ARBA" id="ARBA00022763"/>
    </source>
</evidence>
<dbReference type="Pfam" id="PF00097">
    <property type="entry name" value="zf-C3HC4"/>
    <property type="match status" value="1"/>
</dbReference>
<evidence type="ECO:0000256" key="3">
    <source>
        <dbReference type="ARBA" id="ARBA00004906"/>
    </source>
</evidence>
<evidence type="ECO:0000256" key="18">
    <source>
        <dbReference type="ARBA" id="ARBA00082369"/>
    </source>
</evidence>
<name>A0A060T995_BLAAD</name>
<evidence type="ECO:0000259" key="21">
    <source>
        <dbReference type="PROSITE" id="PS50089"/>
    </source>
</evidence>
<evidence type="ECO:0000256" key="15">
    <source>
        <dbReference type="ARBA" id="ARBA00023242"/>
    </source>
</evidence>
<dbReference type="PhylomeDB" id="A0A060T995"/>
<dbReference type="PANTHER" id="PTHR14134:SF2">
    <property type="entry name" value="E3 UBIQUITIN-PROTEIN LIGASE RAD18"/>
    <property type="match status" value="1"/>
</dbReference>
<dbReference type="GO" id="GO:0006513">
    <property type="term" value="P:protein monoubiquitination"/>
    <property type="evidence" value="ECO:0007669"/>
    <property type="project" value="InterPro"/>
</dbReference>
<dbReference type="Pfam" id="PF02037">
    <property type="entry name" value="SAP"/>
    <property type="match status" value="1"/>
</dbReference>
<evidence type="ECO:0000259" key="22">
    <source>
        <dbReference type="PROSITE" id="PS50800"/>
    </source>
</evidence>
<dbReference type="GO" id="GO:0005634">
    <property type="term" value="C:nucleus"/>
    <property type="evidence" value="ECO:0007669"/>
    <property type="project" value="UniProtKB-SubCell"/>
</dbReference>
<dbReference type="SUPFAM" id="SSF57850">
    <property type="entry name" value="RING/U-box"/>
    <property type="match status" value="1"/>
</dbReference>
<comment type="similarity">
    <text evidence="4">Belongs to the RAD18 family.</text>
</comment>
<proteinExistence type="inferred from homology"/>
<dbReference type="AlphaFoldDB" id="A0A060T995"/>
<evidence type="ECO:0000256" key="5">
    <source>
        <dbReference type="ARBA" id="ARBA00012483"/>
    </source>
</evidence>
<comment type="pathway">
    <text evidence="3">Protein modification; protein ubiquitination.</text>
</comment>
<evidence type="ECO:0000256" key="10">
    <source>
        <dbReference type="ARBA" id="ARBA00022771"/>
    </source>
</evidence>
<keyword evidence="13" id="KW-0238">DNA-binding</keyword>
<dbReference type="PANTHER" id="PTHR14134">
    <property type="entry name" value="E3 UBIQUITIN-PROTEIN LIGASE RAD18"/>
    <property type="match status" value="1"/>
</dbReference>
<dbReference type="SMART" id="SM00184">
    <property type="entry name" value="RING"/>
    <property type="match status" value="1"/>
</dbReference>
<evidence type="ECO:0000256" key="4">
    <source>
        <dbReference type="ARBA" id="ARBA00009506"/>
    </source>
</evidence>
<evidence type="ECO:0000256" key="6">
    <source>
        <dbReference type="ARBA" id="ARBA00015551"/>
    </source>
</evidence>
<dbReference type="EMBL" id="HG937693">
    <property type="protein sequence ID" value="CDP35736.1"/>
    <property type="molecule type" value="Genomic_DNA"/>
</dbReference>
<keyword evidence="11" id="KW-0833">Ubl conjugation pathway</keyword>
<dbReference type="GO" id="GO:0008270">
    <property type="term" value="F:zinc ion binding"/>
    <property type="evidence" value="ECO:0007669"/>
    <property type="project" value="UniProtKB-KW"/>
</dbReference>
<evidence type="ECO:0000256" key="16">
    <source>
        <dbReference type="ARBA" id="ARBA00031783"/>
    </source>
</evidence>
<dbReference type="Gene3D" id="3.30.40.10">
    <property type="entry name" value="Zinc/RING finger domain, C3HC4 (zinc finger)"/>
    <property type="match status" value="1"/>
</dbReference>
<keyword evidence="7" id="KW-0808">Transferase</keyword>
<keyword evidence="10 19" id="KW-0863">Zinc-finger</keyword>
<evidence type="ECO:0000256" key="2">
    <source>
        <dbReference type="ARBA" id="ARBA00004123"/>
    </source>
</evidence>
<dbReference type="InterPro" id="IPR013083">
    <property type="entry name" value="Znf_RING/FYVE/PHD"/>
</dbReference>
<evidence type="ECO:0000256" key="13">
    <source>
        <dbReference type="ARBA" id="ARBA00023125"/>
    </source>
</evidence>
<dbReference type="InterPro" id="IPR017907">
    <property type="entry name" value="Znf_RING_CS"/>
</dbReference>
<keyword evidence="8" id="KW-0479">Metal-binding</keyword>
<dbReference type="InterPro" id="IPR018957">
    <property type="entry name" value="Znf_C3HC4_RING-type"/>
</dbReference>
<feature type="compositionally biased region" description="Basic and acidic residues" evidence="20">
    <location>
        <begin position="105"/>
        <end position="136"/>
    </location>
</feature>
<evidence type="ECO:0000256" key="11">
    <source>
        <dbReference type="ARBA" id="ARBA00022786"/>
    </source>
</evidence>
<feature type="compositionally biased region" description="Basic and acidic residues" evidence="20">
    <location>
        <begin position="322"/>
        <end position="348"/>
    </location>
</feature>
<keyword evidence="12" id="KW-0862">Zinc</keyword>
<dbReference type="GO" id="GO:0006281">
    <property type="term" value="P:DNA repair"/>
    <property type="evidence" value="ECO:0007669"/>
    <property type="project" value="UniProtKB-KW"/>
</dbReference>
<reference evidence="23" key="1">
    <citation type="submission" date="2014-02" db="EMBL/GenBank/DDBJ databases">
        <authorList>
            <person name="Genoscope - CEA"/>
        </authorList>
    </citation>
    <scope>NUCLEOTIDE SEQUENCE</scope>
    <source>
        <strain evidence="23">LS3</strain>
    </source>
</reference>
<dbReference type="PROSITE" id="PS50089">
    <property type="entry name" value="ZF_RING_2"/>
    <property type="match status" value="1"/>
</dbReference>
<dbReference type="PROSITE" id="PS50800">
    <property type="entry name" value="SAP"/>
    <property type="match status" value="1"/>
</dbReference>
<evidence type="ECO:0000256" key="20">
    <source>
        <dbReference type="SAM" id="MobiDB-lite"/>
    </source>
</evidence>
<keyword evidence="9" id="KW-0227">DNA damage</keyword>
<dbReference type="InterPro" id="IPR039577">
    <property type="entry name" value="Rad18"/>
</dbReference>
<feature type="compositionally biased region" description="Polar residues" evidence="20">
    <location>
        <begin position="370"/>
        <end position="380"/>
    </location>
</feature>
<evidence type="ECO:0000256" key="17">
    <source>
        <dbReference type="ARBA" id="ARBA00074353"/>
    </source>
</evidence>
<evidence type="ECO:0000313" key="23">
    <source>
        <dbReference type="EMBL" id="CDP35736.1"/>
    </source>
</evidence>
<dbReference type="GO" id="GO:0097505">
    <property type="term" value="C:Rad6-Rad18 complex"/>
    <property type="evidence" value="ECO:0007669"/>
    <property type="project" value="TreeGrafter"/>
</dbReference>
<dbReference type="FunFam" id="3.30.40.10:FF:000172">
    <property type="entry name" value="E3 ubiquitin-protein ligase RAD18"/>
    <property type="match status" value="1"/>
</dbReference>
<organism evidence="23">
    <name type="scientific">Blastobotrys adeninivorans</name>
    <name type="common">Yeast</name>
    <name type="synonym">Arxula adeninivorans</name>
    <dbReference type="NCBI Taxonomy" id="409370"/>
    <lineage>
        <taxon>Eukaryota</taxon>
        <taxon>Fungi</taxon>
        <taxon>Dikarya</taxon>
        <taxon>Ascomycota</taxon>
        <taxon>Saccharomycotina</taxon>
        <taxon>Dipodascomycetes</taxon>
        <taxon>Dipodascales</taxon>
        <taxon>Trichomonascaceae</taxon>
        <taxon>Blastobotrys</taxon>
    </lineage>
</organism>
<keyword evidence="14" id="KW-0234">DNA repair</keyword>
<gene>
    <name evidence="23" type="ORF">GNLVRS02_ARAD1C42284g</name>
</gene>
<evidence type="ECO:0000256" key="14">
    <source>
        <dbReference type="ARBA" id="ARBA00023204"/>
    </source>
</evidence>
<feature type="domain" description="RING-type" evidence="21">
    <location>
        <begin position="27"/>
        <end position="65"/>
    </location>
</feature>
<protein>
    <recommendedName>
        <fullName evidence="6">Postreplication repair E3 ubiquitin-protein ligase RAD18</fullName>
        <ecNumber evidence="5">2.3.2.27</ecNumber>
    </recommendedName>
    <alternativeName>
        <fullName evidence="17">Postreplication repair E3 ubiquitin-protein ligase rad18</fullName>
    </alternativeName>
    <alternativeName>
        <fullName evidence="16 18">RING-type E3 ubiquitin transferase RAD18</fullName>
    </alternativeName>
</protein>
<dbReference type="GO" id="GO:0006301">
    <property type="term" value="P:DNA damage tolerance"/>
    <property type="evidence" value="ECO:0007669"/>
    <property type="project" value="InterPro"/>
</dbReference>